<dbReference type="SUPFAM" id="SSF56204">
    <property type="entry name" value="Hect, E3 ligase catalytic domain"/>
    <property type="match status" value="1"/>
</dbReference>
<evidence type="ECO:0000256" key="1">
    <source>
        <dbReference type="ARBA" id="ARBA00022786"/>
    </source>
</evidence>
<dbReference type="EMBL" id="OU963862">
    <property type="protein sequence ID" value="CAH0381181.1"/>
    <property type="molecule type" value="Genomic_DNA"/>
</dbReference>
<dbReference type="AlphaFoldDB" id="A0A9N9ZZW9"/>
<keyword evidence="5" id="KW-1185">Reference proteome</keyword>
<protein>
    <recommendedName>
        <fullName evidence="3">HECT domain-containing protein</fullName>
    </recommendedName>
</protein>
<organism evidence="4 5">
    <name type="scientific">Bemisia tabaci</name>
    <name type="common">Sweetpotato whitefly</name>
    <name type="synonym">Aleurodes tabaci</name>
    <dbReference type="NCBI Taxonomy" id="7038"/>
    <lineage>
        <taxon>Eukaryota</taxon>
        <taxon>Metazoa</taxon>
        <taxon>Ecdysozoa</taxon>
        <taxon>Arthropoda</taxon>
        <taxon>Hexapoda</taxon>
        <taxon>Insecta</taxon>
        <taxon>Pterygota</taxon>
        <taxon>Neoptera</taxon>
        <taxon>Paraneoptera</taxon>
        <taxon>Hemiptera</taxon>
        <taxon>Sternorrhyncha</taxon>
        <taxon>Aleyrodoidea</taxon>
        <taxon>Aleyrodidae</taxon>
        <taxon>Aleyrodinae</taxon>
        <taxon>Bemisia</taxon>
    </lineage>
</organism>
<evidence type="ECO:0000313" key="5">
    <source>
        <dbReference type="Proteomes" id="UP001152759"/>
    </source>
</evidence>
<keyword evidence="1 2" id="KW-0833">Ubl conjugation pathway</keyword>
<dbReference type="InterPro" id="IPR035983">
    <property type="entry name" value="Hect_E3_ubiquitin_ligase"/>
</dbReference>
<dbReference type="GO" id="GO:0004842">
    <property type="term" value="F:ubiquitin-protein transferase activity"/>
    <property type="evidence" value="ECO:0007669"/>
    <property type="project" value="InterPro"/>
</dbReference>
<dbReference type="Proteomes" id="UP001152759">
    <property type="component" value="Chromosome 1"/>
</dbReference>
<sequence>MVTDPRPKLATGLSDVPPLGFRLNRPTVSVKELCFPKSQTCFNELYLPGLVTNYEEFQALWKGVRTKDITVPQPNPPKITLTVPDEAYGIFFFDGKFRNVTSGRNLRSMIPTSTFDYIRLRLAKLREGEILFDGSRFFIRADGSRELFETGIENVTDYVKLVLKKKRSQFYYLSSGADKYSSSTFEDSMPKGQKLINYIITGQSSVAYKDLEDAIERVPTKPVAITFTDTMGMEPGDEPREEKGVDGGGLSREFFTLGLCNIRDSKLFVGSSEEKALNYHGPGNVTRQGKNDYDLQVCLWLWPSSREQLDLTF</sequence>
<dbReference type="PROSITE" id="PS50237">
    <property type="entry name" value="HECT"/>
    <property type="match status" value="1"/>
</dbReference>
<name>A0A9N9ZZW9_BEMTA</name>
<evidence type="ECO:0000256" key="2">
    <source>
        <dbReference type="PROSITE-ProRule" id="PRU00104"/>
    </source>
</evidence>
<accession>A0A9N9ZZW9</accession>
<evidence type="ECO:0000259" key="3">
    <source>
        <dbReference type="PROSITE" id="PS50237"/>
    </source>
</evidence>
<feature type="domain" description="HECT" evidence="3">
    <location>
        <begin position="221"/>
        <end position="257"/>
    </location>
</feature>
<gene>
    <name evidence="4" type="ORF">BEMITA_LOCUS854</name>
</gene>
<comment type="caution">
    <text evidence="2">Lacks conserved residue(s) required for the propagation of feature annotation.</text>
</comment>
<evidence type="ECO:0000313" key="4">
    <source>
        <dbReference type="EMBL" id="CAH0381181.1"/>
    </source>
</evidence>
<reference evidence="4" key="1">
    <citation type="submission" date="2021-12" db="EMBL/GenBank/DDBJ databases">
        <authorList>
            <person name="King R."/>
        </authorList>
    </citation>
    <scope>NUCLEOTIDE SEQUENCE</scope>
</reference>
<dbReference type="GO" id="GO:0009966">
    <property type="term" value="P:regulation of signal transduction"/>
    <property type="evidence" value="ECO:0007669"/>
    <property type="project" value="UniProtKB-ARBA"/>
</dbReference>
<dbReference type="InterPro" id="IPR000569">
    <property type="entry name" value="HECT_dom"/>
</dbReference>
<proteinExistence type="predicted"/>